<proteinExistence type="predicted"/>
<evidence type="ECO:0000313" key="3">
    <source>
        <dbReference type="Proteomes" id="UP000234341"/>
    </source>
</evidence>
<dbReference type="Gene3D" id="1.20.120.520">
    <property type="entry name" value="nmb1532 protein domain like"/>
    <property type="match status" value="1"/>
</dbReference>
<accession>A0A2N5CBC1</accession>
<dbReference type="CDD" id="cd12108">
    <property type="entry name" value="Hr-like"/>
    <property type="match status" value="1"/>
</dbReference>
<dbReference type="PANTHER" id="PTHR35585">
    <property type="entry name" value="HHE DOMAIN PROTEIN (AFU_ORTHOLOGUE AFUA_4G00730)"/>
    <property type="match status" value="1"/>
</dbReference>
<feature type="domain" description="Hemerythrin-like" evidence="1">
    <location>
        <begin position="14"/>
        <end position="128"/>
    </location>
</feature>
<name>A0A2N5CBC1_9BURK</name>
<dbReference type="RefSeq" id="WP_101682683.1">
    <property type="nucleotide sequence ID" value="NZ_PJRP01000007.1"/>
</dbReference>
<evidence type="ECO:0000313" key="2">
    <source>
        <dbReference type="EMBL" id="PLP99540.1"/>
    </source>
</evidence>
<dbReference type="InterPro" id="IPR012312">
    <property type="entry name" value="Hemerythrin-like"/>
</dbReference>
<gene>
    <name evidence="2" type="ORF">CYJ10_17190</name>
</gene>
<dbReference type="Proteomes" id="UP000234341">
    <property type="component" value="Unassembled WGS sequence"/>
</dbReference>
<dbReference type="OrthoDB" id="5512987at2"/>
<organism evidence="2 3">
    <name type="scientific">Cupriavidus pauculus</name>
    <dbReference type="NCBI Taxonomy" id="82633"/>
    <lineage>
        <taxon>Bacteria</taxon>
        <taxon>Pseudomonadati</taxon>
        <taxon>Pseudomonadota</taxon>
        <taxon>Betaproteobacteria</taxon>
        <taxon>Burkholderiales</taxon>
        <taxon>Burkholderiaceae</taxon>
        <taxon>Cupriavidus</taxon>
    </lineage>
</organism>
<sequence>MDKSKIPVEQRTALGLLMDDHRAVKKLFKQFEAAKASAEKHKIATETCQKLSVHAQIEEEIFYTALRDVSQKLDDMLDEAKVEHGVAKALIAKIEAGDPDMLDANYKVLTEYVGHHVEEEESELFPAVIKARIDLREVAAQLEARKSELLGEPA</sequence>
<comment type="caution">
    <text evidence="2">The sequence shown here is derived from an EMBL/GenBank/DDBJ whole genome shotgun (WGS) entry which is preliminary data.</text>
</comment>
<reference evidence="2 3" key="1">
    <citation type="submission" date="2017-12" db="EMBL/GenBank/DDBJ databases">
        <title>Genome sequence of the active heterotrophic nitrifier-denitrifier, Cupriavidus pauculus UM1.</title>
        <authorList>
            <person name="Putonti C."/>
            <person name="Castignetti D."/>
        </authorList>
    </citation>
    <scope>NUCLEOTIDE SEQUENCE [LARGE SCALE GENOMIC DNA]</scope>
    <source>
        <strain evidence="2 3">UM1</strain>
    </source>
</reference>
<dbReference type="STRING" id="82633.GCA_000974605_05344"/>
<dbReference type="EMBL" id="PJRP01000007">
    <property type="protein sequence ID" value="PLP99540.1"/>
    <property type="molecule type" value="Genomic_DNA"/>
</dbReference>
<dbReference type="AlphaFoldDB" id="A0A2N5CBC1"/>
<evidence type="ECO:0000259" key="1">
    <source>
        <dbReference type="Pfam" id="PF01814"/>
    </source>
</evidence>
<dbReference type="PANTHER" id="PTHR35585:SF1">
    <property type="entry name" value="HHE DOMAIN PROTEIN (AFU_ORTHOLOGUE AFUA_4G00730)"/>
    <property type="match status" value="1"/>
</dbReference>
<protein>
    <submittedName>
        <fullName evidence="2">Hemerythrin</fullName>
    </submittedName>
</protein>
<dbReference type="Pfam" id="PF01814">
    <property type="entry name" value="Hemerythrin"/>
    <property type="match status" value="1"/>
</dbReference>